<dbReference type="Proteomes" id="UP001500298">
    <property type="component" value="Unassembled WGS sequence"/>
</dbReference>
<dbReference type="Pfam" id="PF01106">
    <property type="entry name" value="NifU"/>
    <property type="match status" value="1"/>
</dbReference>
<dbReference type="PANTHER" id="PTHR11178:SF51">
    <property type="entry name" value="FE_S BIOGENESIS PROTEIN NFUA"/>
    <property type="match status" value="1"/>
</dbReference>
<dbReference type="InterPro" id="IPR034904">
    <property type="entry name" value="FSCA_dom_sf"/>
</dbReference>
<dbReference type="InterPro" id="IPR001075">
    <property type="entry name" value="NIF_FeS_clus_asmbl_NifU_C"/>
</dbReference>
<name>A0ABP9DJ51_9BACT</name>
<evidence type="ECO:0000259" key="1">
    <source>
        <dbReference type="Pfam" id="PF01106"/>
    </source>
</evidence>
<reference evidence="3" key="1">
    <citation type="journal article" date="2019" name="Int. J. Syst. Evol. Microbiol.">
        <title>The Global Catalogue of Microorganisms (GCM) 10K type strain sequencing project: providing services to taxonomists for standard genome sequencing and annotation.</title>
        <authorList>
            <consortium name="The Broad Institute Genomics Platform"/>
            <consortium name="The Broad Institute Genome Sequencing Center for Infectious Disease"/>
            <person name="Wu L."/>
            <person name="Ma J."/>
        </authorList>
    </citation>
    <scope>NUCLEOTIDE SEQUENCE [LARGE SCALE GENOMIC DNA]</scope>
    <source>
        <strain evidence="3">JCM 18326</strain>
    </source>
</reference>
<dbReference type="PANTHER" id="PTHR11178">
    <property type="entry name" value="IRON-SULFUR CLUSTER SCAFFOLD PROTEIN NFU-RELATED"/>
    <property type="match status" value="1"/>
</dbReference>
<dbReference type="RefSeq" id="WP_345374441.1">
    <property type="nucleotide sequence ID" value="NZ_BAABJX010000059.1"/>
</dbReference>
<dbReference type="Gene3D" id="3.30.300.130">
    <property type="entry name" value="Fe-S cluster assembly (FSCA)"/>
    <property type="match status" value="1"/>
</dbReference>
<accession>A0ABP9DJ51</accession>
<feature type="domain" description="NIF system FeS cluster assembly NifU C-terminal" evidence="1">
    <location>
        <begin position="15"/>
        <end position="81"/>
    </location>
</feature>
<keyword evidence="3" id="KW-1185">Reference proteome</keyword>
<evidence type="ECO:0000313" key="2">
    <source>
        <dbReference type="EMBL" id="GAA4848450.1"/>
    </source>
</evidence>
<gene>
    <name evidence="2" type="ORF">GCM10023331_36410</name>
</gene>
<comment type="caution">
    <text evidence="2">The sequence shown here is derived from an EMBL/GenBank/DDBJ whole genome shotgun (WGS) entry which is preliminary data.</text>
</comment>
<proteinExistence type="predicted"/>
<evidence type="ECO:0000313" key="3">
    <source>
        <dbReference type="Proteomes" id="UP001500298"/>
    </source>
</evidence>
<dbReference type="EMBL" id="BAABJX010000059">
    <property type="protein sequence ID" value="GAA4848450.1"/>
    <property type="molecule type" value="Genomic_DNA"/>
</dbReference>
<protein>
    <submittedName>
        <fullName evidence="2">NifU family protein</fullName>
    </submittedName>
</protein>
<dbReference type="SUPFAM" id="SSF117916">
    <property type="entry name" value="Fe-S cluster assembly (FSCA) domain-like"/>
    <property type="match status" value="1"/>
</dbReference>
<sequence length="95" mass="10129">MGDNNSTNTELIQKVEEAINTIRPYLEADGGNAKVLEVTQEGVAIIEFLGSCESCPMSAMTLKAGVEQAVINAVPEVHKVIAINNSQTDLDLSLL</sequence>
<organism evidence="2 3">
    <name type="scientific">Algivirga pacifica</name>
    <dbReference type="NCBI Taxonomy" id="1162670"/>
    <lineage>
        <taxon>Bacteria</taxon>
        <taxon>Pseudomonadati</taxon>
        <taxon>Bacteroidota</taxon>
        <taxon>Cytophagia</taxon>
        <taxon>Cytophagales</taxon>
        <taxon>Flammeovirgaceae</taxon>
        <taxon>Algivirga</taxon>
    </lineage>
</organism>